<keyword evidence="4" id="KW-0732">Signal</keyword>
<keyword evidence="2" id="KW-0677">Repeat</keyword>
<protein>
    <recommendedName>
        <fullName evidence="7">Galactose oxidase</fullName>
    </recommendedName>
</protein>
<evidence type="ECO:0000256" key="3">
    <source>
        <dbReference type="SAM" id="MobiDB-lite"/>
    </source>
</evidence>
<dbReference type="PANTHER" id="PTHR46093">
    <property type="entry name" value="ACYL-COA-BINDING DOMAIN-CONTAINING PROTEIN 5"/>
    <property type="match status" value="1"/>
</dbReference>
<feature type="compositionally biased region" description="Basic and acidic residues" evidence="3">
    <location>
        <begin position="1067"/>
        <end position="1083"/>
    </location>
</feature>
<dbReference type="HOGENOM" id="CLU_007044_0_0_1"/>
<feature type="region of interest" description="Disordered" evidence="3">
    <location>
        <begin position="744"/>
        <end position="773"/>
    </location>
</feature>
<feature type="compositionally biased region" description="Gly residues" evidence="3">
    <location>
        <begin position="375"/>
        <end position="408"/>
    </location>
</feature>
<dbReference type="AlphaFoldDB" id="F8PXZ0"/>
<feature type="chain" id="PRO_5012700426" description="Galactose oxidase" evidence="4">
    <location>
        <begin position="16"/>
        <end position="1123"/>
    </location>
</feature>
<evidence type="ECO:0000256" key="4">
    <source>
        <dbReference type="SAM" id="SignalP"/>
    </source>
</evidence>
<dbReference type="PANTHER" id="PTHR46093:SF18">
    <property type="entry name" value="FIBRONECTIN TYPE-III DOMAIN-CONTAINING PROTEIN"/>
    <property type="match status" value="1"/>
</dbReference>
<gene>
    <name evidence="5" type="ORF">SERLA73DRAFT_73355</name>
</gene>
<feature type="region of interest" description="Disordered" evidence="3">
    <location>
        <begin position="627"/>
        <end position="649"/>
    </location>
</feature>
<dbReference type="OrthoDB" id="432528at2759"/>
<feature type="compositionally biased region" description="Polar residues" evidence="3">
    <location>
        <begin position="806"/>
        <end position="820"/>
    </location>
</feature>
<reference evidence="6" key="1">
    <citation type="journal article" date="2011" name="Science">
        <title>The plant cell wall-decomposing machinery underlies the functional diversity of forest fungi.</title>
        <authorList>
            <person name="Eastwood D.C."/>
            <person name="Floudas D."/>
            <person name="Binder M."/>
            <person name="Majcherczyk A."/>
            <person name="Schneider P."/>
            <person name="Aerts A."/>
            <person name="Asiegbu F.O."/>
            <person name="Baker S.E."/>
            <person name="Barry K."/>
            <person name="Bendiksby M."/>
            <person name="Blumentritt M."/>
            <person name="Coutinho P.M."/>
            <person name="Cullen D."/>
            <person name="de Vries R.P."/>
            <person name="Gathman A."/>
            <person name="Goodell B."/>
            <person name="Henrissat B."/>
            <person name="Ihrmark K."/>
            <person name="Kauserud H."/>
            <person name="Kohler A."/>
            <person name="LaButti K."/>
            <person name="Lapidus A."/>
            <person name="Lavin J.L."/>
            <person name="Lee Y.-H."/>
            <person name="Lindquist E."/>
            <person name="Lilly W."/>
            <person name="Lucas S."/>
            <person name="Morin E."/>
            <person name="Murat C."/>
            <person name="Oguiza J.A."/>
            <person name="Park J."/>
            <person name="Pisabarro A.G."/>
            <person name="Riley R."/>
            <person name="Rosling A."/>
            <person name="Salamov A."/>
            <person name="Schmidt O."/>
            <person name="Schmutz J."/>
            <person name="Skrede I."/>
            <person name="Stenlid J."/>
            <person name="Wiebenga A."/>
            <person name="Xie X."/>
            <person name="Kuees U."/>
            <person name="Hibbett D.S."/>
            <person name="Hoffmeister D."/>
            <person name="Hoegberg N."/>
            <person name="Martin F."/>
            <person name="Grigoriev I.V."/>
            <person name="Watkinson S.C."/>
        </authorList>
    </citation>
    <scope>NUCLEOTIDE SEQUENCE [LARGE SCALE GENOMIC DNA]</scope>
    <source>
        <strain evidence="6">strain S7.3</strain>
    </source>
</reference>
<feature type="signal peptide" evidence="4">
    <location>
        <begin position="1"/>
        <end position="15"/>
    </location>
</feature>
<feature type="compositionally biased region" description="Polar residues" evidence="3">
    <location>
        <begin position="584"/>
        <end position="599"/>
    </location>
</feature>
<evidence type="ECO:0000256" key="1">
    <source>
        <dbReference type="ARBA" id="ARBA00022441"/>
    </source>
</evidence>
<dbReference type="EMBL" id="GL945480">
    <property type="protein sequence ID" value="EGN98753.1"/>
    <property type="molecule type" value="Genomic_DNA"/>
</dbReference>
<feature type="region of interest" description="Disordered" evidence="3">
    <location>
        <begin position="352"/>
        <end position="413"/>
    </location>
</feature>
<name>F8PXZ0_SERL3</name>
<evidence type="ECO:0000313" key="6">
    <source>
        <dbReference type="Proteomes" id="UP000008063"/>
    </source>
</evidence>
<proteinExistence type="predicted"/>
<evidence type="ECO:0000313" key="5">
    <source>
        <dbReference type="EMBL" id="EGN98753.1"/>
    </source>
</evidence>
<accession>F8PXZ0</accession>
<feature type="compositionally biased region" description="Low complexity" evidence="3">
    <location>
        <begin position="359"/>
        <end position="374"/>
    </location>
</feature>
<keyword evidence="6" id="KW-1185">Reference proteome</keyword>
<organism evidence="6">
    <name type="scientific">Serpula lacrymans var. lacrymans (strain S7.3)</name>
    <name type="common">Dry rot fungus</name>
    <dbReference type="NCBI Taxonomy" id="936435"/>
    <lineage>
        <taxon>Eukaryota</taxon>
        <taxon>Fungi</taxon>
        <taxon>Dikarya</taxon>
        <taxon>Basidiomycota</taxon>
        <taxon>Agaricomycotina</taxon>
        <taxon>Agaricomycetes</taxon>
        <taxon>Agaricomycetidae</taxon>
        <taxon>Boletales</taxon>
        <taxon>Coniophorineae</taxon>
        <taxon>Serpulaceae</taxon>
        <taxon>Serpula</taxon>
    </lineage>
</organism>
<dbReference type="SUPFAM" id="SSF117281">
    <property type="entry name" value="Kelch motif"/>
    <property type="match status" value="1"/>
</dbReference>
<feature type="region of interest" description="Disordered" evidence="3">
    <location>
        <begin position="899"/>
        <end position="941"/>
    </location>
</feature>
<dbReference type="STRING" id="936435.F8PXZ0"/>
<dbReference type="Gene3D" id="2.120.10.80">
    <property type="entry name" value="Kelch-type beta propeller"/>
    <property type="match status" value="2"/>
</dbReference>
<sequence length="1123" mass="118964">MKWMLRLSFVSLTAAQYSPIPRWGQASALLEDVLYIHGGMTDPYNQYSYTSAPPTNELLALPLTSSFNTSLPPWKLLNATNSPALVWHTLSAFNTSAFLLFGGLPGPNSPTVLTDLNDSSIIITTSISPSFLLEPQDWASQPMRRMHHSVSSSAGLLYLTGGQKADGSNTAFGDDYLFTPNNPSFALLPATNSPPDITGHTSLILNNQLIIFGGFSPSLNTLIPFTTIWTLDISASPSSQSWSVLPVSNNTLPTSRRAFAAVVLADAKILIHGGADAELQNTYSDGWILDTTQNPMVWQSVAVLSQLGERRDHFAVAWGGMVIFGFGYTSTAPASSTLQVYDLSSSLFTPLYTPPASPPSGTTATIPGPTNTPGSGSGNGGGDNTGSGGGGNSAGGGGSGGDGSGSSGGDSHSKTNTAVTLGATFAALGLVVGALATTYYVRRRHSHPNTSSQRPQGGPGGQFFLLGGDLEETDTDAGAHILHDERASGNQGMLNRMLGFTKDRGGGRFFAALPFSPNNLTPEGGRRERRDMLADEDTWSELWREANGGSGGGGVWRDPSGGSLSAWSFRSMGARVRGMMSREPSGSQVSREASGSTTRTRNRPGEGDDFEAWDEWEKVSKRGARAGDDNTVTYRDGGGGAVETDGQDHEERTGLMHSRTQTVDSNTWSYVDPFSDRWGFNTLRSNPFGESDDEGELETPKNHFAELYGTKDIGLDGDADALPLLPLSLPSRILSPLVEAESSASSQNHASSSSSSLDHAGPSTSGPSLTSLPTTTAYSNSYTSYSPTTTRISYSPHMPSAVLAPQQHSPPQTQRHSSILDSLPPISQPIRRSDTWWGRFAKTSLIDRRSSGGGSGLWSGGGVGLGGKRVSSSTFPTSMPSEFRDPTPAPGLGLVHDGVTKDQSSPEVKDNKAQGHGHYMSSSVHSSHTAGTTETADTAGIERLGGRYDVVRREGSAGSRWTATTEGGETVDVTATVDEHGITSPVPPLPTPPDSNTSISVPHRISTPPTKHPSPSSTDDTPPKAIPSRIYSSEPSPSSIYTSPTSPRRPRTPPTPASPGAVASRIHAYERRMSQDLEQDSIKGPRNTRKREEVPSRNRVTVSYGVVPRAPLFVANPDGGTRR</sequence>
<feature type="region of interest" description="Disordered" evidence="3">
    <location>
        <begin position="801"/>
        <end position="827"/>
    </location>
</feature>
<dbReference type="OMA" id="MGRTMDI"/>
<evidence type="ECO:0000256" key="2">
    <source>
        <dbReference type="ARBA" id="ARBA00022737"/>
    </source>
</evidence>
<dbReference type="InParanoid" id="F8PXZ0"/>
<dbReference type="InterPro" id="IPR015915">
    <property type="entry name" value="Kelch-typ_b-propeller"/>
</dbReference>
<dbReference type="Pfam" id="PF24681">
    <property type="entry name" value="Kelch_KLHDC2_KLHL20_DRC7"/>
    <property type="match status" value="1"/>
</dbReference>
<keyword evidence="1" id="KW-0880">Kelch repeat</keyword>
<evidence type="ECO:0008006" key="7">
    <source>
        <dbReference type="Google" id="ProtNLM"/>
    </source>
</evidence>
<feature type="compositionally biased region" description="Low complexity" evidence="3">
    <location>
        <begin position="1027"/>
        <end position="1046"/>
    </location>
</feature>
<dbReference type="Proteomes" id="UP000008063">
    <property type="component" value="Unassembled WGS sequence"/>
</dbReference>
<feature type="region of interest" description="Disordered" evidence="3">
    <location>
        <begin position="980"/>
        <end position="1098"/>
    </location>
</feature>
<feature type="compositionally biased region" description="Low complexity" evidence="3">
    <location>
        <begin position="929"/>
        <end position="939"/>
    </location>
</feature>
<feature type="compositionally biased region" description="Low complexity" evidence="3">
    <location>
        <begin position="1006"/>
        <end position="1020"/>
    </location>
</feature>
<feature type="region of interest" description="Disordered" evidence="3">
    <location>
        <begin position="579"/>
        <end position="612"/>
    </location>
</feature>